<proteinExistence type="predicted"/>
<dbReference type="PANTHER" id="PTHR35546:SF111">
    <property type="entry name" value="OS12G0275600 PROTEIN"/>
    <property type="match status" value="1"/>
</dbReference>
<dbReference type="InterPro" id="IPR006527">
    <property type="entry name" value="F-box-assoc_dom_typ1"/>
</dbReference>
<dbReference type="PANTHER" id="PTHR35546">
    <property type="entry name" value="F-BOX PROTEIN INTERACTION DOMAIN PROTEIN-RELATED"/>
    <property type="match status" value="1"/>
</dbReference>
<dbReference type="AlphaFoldDB" id="A0A9Q0CE60"/>
<keyword evidence="3" id="KW-1185">Reference proteome</keyword>
<evidence type="ECO:0000259" key="1">
    <source>
        <dbReference type="Pfam" id="PF07734"/>
    </source>
</evidence>
<dbReference type="EMBL" id="JAMQYH010000003">
    <property type="protein sequence ID" value="KAJ1692215.1"/>
    <property type="molecule type" value="Genomic_DNA"/>
</dbReference>
<evidence type="ECO:0000313" key="2">
    <source>
        <dbReference type="EMBL" id="KAJ1692215.1"/>
    </source>
</evidence>
<name>A0A9Q0CE60_9POAL</name>
<evidence type="ECO:0000313" key="3">
    <source>
        <dbReference type="Proteomes" id="UP001151287"/>
    </source>
</evidence>
<comment type="caution">
    <text evidence="2">The sequence shown here is derived from an EMBL/GenBank/DDBJ whole genome shotgun (WGS) entry which is preliminary data.</text>
</comment>
<dbReference type="Proteomes" id="UP001151287">
    <property type="component" value="Unassembled WGS sequence"/>
</dbReference>
<reference evidence="2" key="1">
    <citation type="journal article" date="2022" name="Cell">
        <title>Repeat-based holocentromeres influence genome architecture and karyotype evolution.</title>
        <authorList>
            <person name="Hofstatter P.G."/>
            <person name="Thangavel G."/>
            <person name="Lux T."/>
            <person name="Neumann P."/>
            <person name="Vondrak T."/>
            <person name="Novak P."/>
            <person name="Zhang M."/>
            <person name="Costa L."/>
            <person name="Castellani M."/>
            <person name="Scott A."/>
            <person name="Toegelov H."/>
            <person name="Fuchs J."/>
            <person name="Mata-Sucre Y."/>
            <person name="Dias Y."/>
            <person name="Vanzela A.L.L."/>
            <person name="Huettel B."/>
            <person name="Almeida C.C.S."/>
            <person name="Simkova H."/>
            <person name="Souza G."/>
            <person name="Pedrosa-Harand A."/>
            <person name="Macas J."/>
            <person name="Mayer K.F.X."/>
            <person name="Houben A."/>
            <person name="Marques A."/>
        </authorList>
    </citation>
    <scope>NUCLEOTIDE SEQUENCE</scope>
    <source>
        <strain evidence="2">RhyBre1mFocal</strain>
    </source>
</reference>
<dbReference type="InterPro" id="IPR055290">
    <property type="entry name" value="At3g26010-like"/>
</dbReference>
<accession>A0A9Q0CE60</accession>
<feature type="domain" description="F-box associated beta-propeller type 1" evidence="1">
    <location>
        <begin position="84"/>
        <end position="222"/>
    </location>
</feature>
<dbReference type="OrthoDB" id="765391at2759"/>
<dbReference type="InterPro" id="IPR036047">
    <property type="entry name" value="F-box-like_dom_sf"/>
</dbReference>
<organism evidence="2 3">
    <name type="scientific">Rhynchospora breviuscula</name>
    <dbReference type="NCBI Taxonomy" id="2022672"/>
    <lineage>
        <taxon>Eukaryota</taxon>
        <taxon>Viridiplantae</taxon>
        <taxon>Streptophyta</taxon>
        <taxon>Embryophyta</taxon>
        <taxon>Tracheophyta</taxon>
        <taxon>Spermatophyta</taxon>
        <taxon>Magnoliopsida</taxon>
        <taxon>Liliopsida</taxon>
        <taxon>Poales</taxon>
        <taxon>Cyperaceae</taxon>
        <taxon>Cyperoideae</taxon>
        <taxon>Rhynchosporeae</taxon>
        <taxon>Rhynchospora</taxon>
    </lineage>
</organism>
<dbReference type="SUPFAM" id="SSF81383">
    <property type="entry name" value="F-box domain"/>
    <property type="match status" value="1"/>
</dbReference>
<gene>
    <name evidence="2" type="ORF">LUZ63_008913</name>
</gene>
<dbReference type="Pfam" id="PF07734">
    <property type="entry name" value="FBA_1"/>
    <property type="match status" value="1"/>
</dbReference>
<sequence length="389" mass="43710">MAPPRKDRDIPYHLIHTHLLPRLPYKTLNRFKCVSKSFNSLITADAQFAADQTRSAHASSGCFVYMSSCCLSFFPDAAFIGVPDPSLGFLNPSSTETESDEVKLVTSTNGLLLLCGKFNGKKSICVCNPATREAAFVSNNGREKSYRSEMGMVYDPCQSPHRFIIVELLLHNYGYGLQYQFDVFLSDTSEWNHSRQTVCIDGSIVAASKPVCANGVIYWSCSKCLMWYDTEADLAGSITLPMIGGKVIEGQAHTGVYDGDVVYCRTWDGGIEVWRLTGGSHWDRLHGSRWDSMIGAFDFCHGMRLRGKNQSEMFFKRWSPQPVGFDGRFVYFIVINQKCRDNRKRVFGWECDTGRVQDKGEVIGGWCPDNVFNYVNSMTRVPRILSGIS</sequence>
<protein>
    <recommendedName>
        <fullName evidence="1">F-box associated beta-propeller type 1 domain-containing protein</fullName>
    </recommendedName>
</protein>